<evidence type="ECO:0000256" key="10">
    <source>
        <dbReference type="ARBA" id="ARBA00063272"/>
    </source>
</evidence>
<keyword evidence="17" id="KW-1185">Reference proteome</keyword>
<dbReference type="InterPro" id="IPR016035">
    <property type="entry name" value="Acyl_Trfase/lysoPLipase"/>
</dbReference>
<dbReference type="Gene3D" id="3.30.70.3290">
    <property type="match status" value="2"/>
</dbReference>
<dbReference type="Gene3D" id="3.40.366.10">
    <property type="entry name" value="Malonyl-Coenzyme A Acyl Carrier Protein, domain 2"/>
    <property type="match status" value="2"/>
</dbReference>
<protein>
    <recommendedName>
        <fullName evidence="11">6-deoxyerythronolide-B synthase</fullName>
        <ecNumber evidence="11">2.3.1.94</ecNumber>
    </recommendedName>
</protein>
<dbReference type="Pfam" id="PF08659">
    <property type="entry name" value="KR"/>
    <property type="match status" value="3"/>
</dbReference>
<feature type="domain" description="PKS/mFAS DH" evidence="15">
    <location>
        <begin position="16"/>
        <end position="302"/>
    </location>
</feature>
<dbReference type="GO" id="GO:0047879">
    <property type="term" value="F:erythronolide synthase activity"/>
    <property type="evidence" value="ECO:0007669"/>
    <property type="project" value="UniProtKB-EC"/>
</dbReference>
<feature type="region of interest" description="N-terminal hotdog fold" evidence="12">
    <location>
        <begin position="1663"/>
        <end position="1784"/>
    </location>
</feature>
<evidence type="ECO:0000256" key="5">
    <source>
        <dbReference type="ARBA" id="ARBA00023268"/>
    </source>
</evidence>
<dbReference type="Pfam" id="PF08240">
    <property type="entry name" value="ADH_N"/>
    <property type="match status" value="1"/>
</dbReference>
<dbReference type="SMART" id="SM01294">
    <property type="entry name" value="PKS_PP_betabranch"/>
    <property type="match status" value="2"/>
</dbReference>
<evidence type="ECO:0000256" key="3">
    <source>
        <dbReference type="ARBA" id="ARBA00022679"/>
    </source>
</evidence>
<dbReference type="GO" id="GO:0006633">
    <property type="term" value="P:fatty acid biosynthetic process"/>
    <property type="evidence" value="ECO:0007669"/>
    <property type="project" value="InterPro"/>
</dbReference>
<evidence type="ECO:0000256" key="8">
    <source>
        <dbReference type="ARBA" id="ARBA00060158"/>
    </source>
</evidence>
<dbReference type="InterPro" id="IPR049552">
    <property type="entry name" value="PKS_DH_N"/>
</dbReference>
<comment type="caution">
    <text evidence="16">The sequence shown here is derived from an EMBL/GenBank/DDBJ whole genome shotgun (WGS) entry which is preliminary data.</text>
</comment>
<dbReference type="InterPro" id="IPR009081">
    <property type="entry name" value="PP-bd_ACP"/>
</dbReference>
<feature type="active site" description="Proton donor; for dehydratase activity" evidence="12">
    <location>
        <position position="225"/>
    </location>
</feature>
<keyword evidence="5" id="KW-0511">Multifunctional enzyme</keyword>
<dbReference type="InterPro" id="IPR018201">
    <property type="entry name" value="Ketoacyl_synth_AS"/>
</dbReference>
<dbReference type="GO" id="GO:0004312">
    <property type="term" value="F:fatty acid synthase activity"/>
    <property type="evidence" value="ECO:0007669"/>
    <property type="project" value="TreeGrafter"/>
</dbReference>
<dbReference type="InterPro" id="IPR001227">
    <property type="entry name" value="Ac_transferase_dom_sf"/>
</dbReference>
<dbReference type="SUPFAM" id="SSF53901">
    <property type="entry name" value="Thiolase-like"/>
    <property type="match status" value="2"/>
</dbReference>
<evidence type="ECO:0000256" key="11">
    <source>
        <dbReference type="ARBA" id="ARBA00066981"/>
    </source>
</evidence>
<dbReference type="CDD" id="cd00833">
    <property type="entry name" value="PKS"/>
    <property type="match status" value="2"/>
</dbReference>
<dbReference type="GO" id="GO:0004315">
    <property type="term" value="F:3-oxoacyl-[acyl-carrier-protein] synthase activity"/>
    <property type="evidence" value="ECO:0007669"/>
    <property type="project" value="InterPro"/>
</dbReference>
<dbReference type="InterPro" id="IPR032821">
    <property type="entry name" value="PKS_assoc"/>
</dbReference>
<dbReference type="PROSITE" id="PS00606">
    <property type="entry name" value="KS3_1"/>
    <property type="match status" value="2"/>
</dbReference>
<dbReference type="Pfam" id="PF22953">
    <property type="entry name" value="SpnB_Rossmann"/>
    <property type="match status" value="2"/>
</dbReference>
<dbReference type="InterPro" id="IPR036736">
    <property type="entry name" value="ACP-like_sf"/>
</dbReference>
<dbReference type="Gene3D" id="1.10.1200.10">
    <property type="entry name" value="ACP-like"/>
    <property type="match status" value="3"/>
</dbReference>
<dbReference type="Gene3D" id="3.10.129.110">
    <property type="entry name" value="Polyketide synthase dehydratase"/>
    <property type="match status" value="2"/>
</dbReference>
<dbReference type="Pfam" id="PF00550">
    <property type="entry name" value="PP-binding"/>
    <property type="match status" value="3"/>
</dbReference>
<keyword evidence="2" id="KW-0597">Phosphoprotein</keyword>
<dbReference type="InterPro" id="IPR020843">
    <property type="entry name" value="ER"/>
</dbReference>
<dbReference type="Pfam" id="PF00109">
    <property type="entry name" value="ketoacyl-synt"/>
    <property type="match status" value="2"/>
</dbReference>
<dbReference type="Pfam" id="PF21089">
    <property type="entry name" value="PKS_DH_N"/>
    <property type="match status" value="2"/>
</dbReference>
<evidence type="ECO:0000256" key="2">
    <source>
        <dbReference type="ARBA" id="ARBA00022553"/>
    </source>
</evidence>
<dbReference type="InterPro" id="IPR055123">
    <property type="entry name" value="SpnB-like_Rossmann"/>
</dbReference>
<dbReference type="SUPFAM" id="SSF50129">
    <property type="entry name" value="GroES-like"/>
    <property type="match status" value="1"/>
</dbReference>
<dbReference type="InterPro" id="IPR049551">
    <property type="entry name" value="PKS_DH_C"/>
</dbReference>
<dbReference type="InterPro" id="IPR041618">
    <property type="entry name" value="PKS_DE"/>
</dbReference>
<dbReference type="InterPro" id="IPR016039">
    <property type="entry name" value="Thiolase-like"/>
</dbReference>
<comment type="pathway">
    <text evidence="9">Antibiotic biosynthesis; erythromycin biosynthesis.</text>
</comment>
<organism evidence="16 17">
    <name type="scientific">Lentzea tibetensis</name>
    <dbReference type="NCBI Taxonomy" id="2591470"/>
    <lineage>
        <taxon>Bacteria</taxon>
        <taxon>Bacillati</taxon>
        <taxon>Actinomycetota</taxon>
        <taxon>Actinomycetes</taxon>
        <taxon>Pseudonocardiales</taxon>
        <taxon>Pseudonocardiaceae</taxon>
        <taxon>Lentzea</taxon>
    </lineage>
</organism>
<dbReference type="InterPro" id="IPR042104">
    <property type="entry name" value="PKS_dehydratase_sf"/>
</dbReference>
<dbReference type="InterPro" id="IPR020807">
    <property type="entry name" value="PKS_DH"/>
</dbReference>
<comment type="subunit">
    <text evidence="10">Homodimer. Erythronolide synthase is composed of EryAI, EryAII and EryAIII multimodular (2 modules) polypeptides each coding for a functional synthase subunit which participates in 2 of the six FAS-like elongation steps required for formation of the polyketide. Module 1, 2, 3, 4, 5, and 6 participating in biosynthesis steps 1, 2, 3, 4, 5, and 6, respectively.</text>
</comment>
<dbReference type="FunFam" id="1.10.1200.10:FF:000007">
    <property type="entry name" value="Probable polyketide synthase pks17"/>
    <property type="match status" value="3"/>
</dbReference>
<keyword evidence="6" id="KW-0012">Acyltransferase</keyword>
<dbReference type="CDD" id="cd08952">
    <property type="entry name" value="KR_1_SDR_x"/>
    <property type="match status" value="1"/>
</dbReference>
<dbReference type="InterPro" id="IPR006162">
    <property type="entry name" value="Ppantetheine_attach_site"/>
</dbReference>
<dbReference type="SUPFAM" id="SSF52151">
    <property type="entry name" value="FabD/lysophospholipase-like"/>
    <property type="match status" value="2"/>
</dbReference>
<gene>
    <name evidence="16" type="ORF">FKR81_35085</name>
</gene>
<dbReference type="Pfam" id="PF14765">
    <property type="entry name" value="PS-DH"/>
    <property type="match status" value="2"/>
</dbReference>
<name>A0A563EJ34_9PSEU</name>
<feature type="domain" description="Carrier" evidence="13">
    <location>
        <begin position="4184"/>
        <end position="4259"/>
    </location>
</feature>
<dbReference type="PROSITE" id="PS52019">
    <property type="entry name" value="PKS_MFAS_DH"/>
    <property type="match status" value="2"/>
</dbReference>
<keyword evidence="4" id="KW-0677">Repeat</keyword>
<accession>A0A563EJ34</accession>
<feature type="domain" description="Carrier" evidence="13">
    <location>
        <begin position="697"/>
        <end position="774"/>
    </location>
</feature>
<dbReference type="Pfam" id="PF00698">
    <property type="entry name" value="Acyl_transf_1"/>
    <property type="match status" value="2"/>
</dbReference>
<dbReference type="EMBL" id="VOBR01000031">
    <property type="protein sequence ID" value="TWP46680.1"/>
    <property type="molecule type" value="Genomic_DNA"/>
</dbReference>
<dbReference type="InterPro" id="IPR014043">
    <property type="entry name" value="Acyl_transferase_dom"/>
</dbReference>
<dbReference type="CDD" id="cd08956">
    <property type="entry name" value="KR_3_FAS_SDR_x"/>
    <property type="match status" value="1"/>
</dbReference>
<evidence type="ECO:0000259" key="15">
    <source>
        <dbReference type="PROSITE" id="PS52019"/>
    </source>
</evidence>
<dbReference type="PANTHER" id="PTHR43775">
    <property type="entry name" value="FATTY ACID SYNTHASE"/>
    <property type="match status" value="1"/>
</dbReference>
<dbReference type="InterPro" id="IPR020841">
    <property type="entry name" value="PKS_Beta-ketoAc_synthase_dom"/>
</dbReference>
<dbReference type="GO" id="GO:0016491">
    <property type="term" value="F:oxidoreductase activity"/>
    <property type="evidence" value="ECO:0007669"/>
    <property type="project" value="InterPro"/>
</dbReference>
<evidence type="ECO:0000256" key="9">
    <source>
        <dbReference type="ARBA" id="ARBA00060622"/>
    </source>
</evidence>
<dbReference type="InterPro" id="IPR013154">
    <property type="entry name" value="ADH-like_N"/>
</dbReference>
<dbReference type="InterPro" id="IPR049900">
    <property type="entry name" value="PKS_mFAS_DH"/>
</dbReference>
<dbReference type="SMART" id="SM00827">
    <property type="entry name" value="PKS_AT"/>
    <property type="match status" value="2"/>
</dbReference>
<dbReference type="PROSITE" id="PS50075">
    <property type="entry name" value="CARRIER"/>
    <property type="match status" value="3"/>
</dbReference>
<dbReference type="Pfam" id="PF02801">
    <property type="entry name" value="Ketoacyl-synt_C"/>
    <property type="match status" value="2"/>
</dbReference>
<dbReference type="GO" id="GO:0031177">
    <property type="term" value="F:phosphopantetheine binding"/>
    <property type="evidence" value="ECO:0007669"/>
    <property type="project" value="InterPro"/>
</dbReference>
<dbReference type="Gene3D" id="3.90.180.10">
    <property type="entry name" value="Medium-chain alcohol dehydrogenases, catalytic domain"/>
    <property type="match status" value="1"/>
</dbReference>
<evidence type="ECO:0000259" key="13">
    <source>
        <dbReference type="PROSITE" id="PS50075"/>
    </source>
</evidence>
<dbReference type="Gene3D" id="3.40.50.720">
    <property type="entry name" value="NAD(P)-binding Rossmann-like Domain"/>
    <property type="match status" value="5"/>
</dbReference>
<reference evidence="16 17" key="1">
    <citation type="submission" date="2019-07" db="EMBL/GenBank/DDBJ databases">
        <title>Lentzea xizangensis sp. nov., isolated from Qinghai-Tibetan Plateau Soils.</title>
        <authorList>
            <person name="Huang J."/>
        </authorList>
    </citation>
    <scope>NUCLEOTIDE SEQUENCE [LARGE SCALE GENOMIC DNA]</scope>
    <source>
        <strain evidence="16 17">FXJ1.1311</strain>
    </source>
</reference>
<feature type="region of interest" description="C-terminal hotdog fold" evidence="12">
    <location>
        <begin position="1796"/>
        <end position="1933"/>
    </location>
</feature>
<proteinExistence type="predicted"/>
<dbReference type="SMART" id="SM00822">
    <property type="entry name" value="PKS_KR"/>
    <property type="match status" value="3"/>
</dbReference>
<dbReference type="Pfam" id="PF16197">
    <property type="entry name" value="KAsynt_C_assoc"/>
    <property type="match status" value="2"/>
</dbReference>
<feature type="domain" description="Ketosynthase family 3 (KS3)" evidence="14">
    <location>
        <begin position="792"/>
        <end position="1216"/>
    </location>
</feature>
<feature type="region of interest" description="C-terminal hotdog fold" evidence="12">
    <location>
        <begin position="166"/>
        <end position="302"/>
    </location>
</feature>
<evidence type="ECO:0000259" key="14">
    <source>
        <dbReference type="PROSITE" id="PS52004"/>
    </source>
</evidence>
<dbReference type="FunFam" id="3.40.366.10:FF:000002">
    <property type="entry name" value="Probable polyketide synthase 2"/>
    <property type="match status" value="1"/>
</dbReference>
<dbReference type="PROSITE" id="PS52004">
    <property type="entry name" value="KS3_2"/>
    <property type="match status" value="2"/>
</dbReference>
<dbReference type="FunFam" id="3.40.47.10:FF:000019">
    <property type="entry name" value="Polyketide synthase type I"/>
    <property type="match status" value="2"/>
</dbReference>
<feature type="domain" description="Ketosynthase family 3 (KS3)" evidence="14">
    <location>
        <begin position="2798"/>
        <end position="3221"/>
    </location>
</feature>
<dbReference type="CDD" id="cd05195">
    <property type="entry name" value="enoyl_red"/>
    <property type="match status" value="1"/>
</dbReference>
<dbReference type="SUPFAM" id="SSF55048">
    <property type="entry name" value="Probable ACP-binding domain of malonyl-CoA ACP transacylase"/>
    <property type="match status" value="2"/>
</dbReference>
<dbReference type="InterPro" id="IPR013968">
    <property type="entry name" value="PKS_KR"/>
</dbReference>
<comment type="function">
    <text evidence="8">Involved in the biosynthesis of antibiotic erythromycin via the biosynthesis of its aglycone precursor, 6-deoxyerythronolide B (6-dEB).</text>
</comment>
<dbReference type="EC" id="2.3.1.94" evidence="11"/>
<dbReference type="SMART" id="SM00826">
    <property type="entry name" value="PKS_DH"/>
    <property type="match status" value="2"/>
</dbReference>
<evidence type="ECO:0000256" key="4">
    <source>
        <dbReference type="ARBA" id="ARBA00022737"/>
    </source>
</evidence>
<feature type="domain" description="Carrier" evidence="13">
    <location>
        <begin position="2703"/>
        <end position="2780"/>
    </location>
</feature>
<evidence type="ECO:0000256" key="1">
    <source>
        <dbReference type="ARBA" id="ARBA00022450"/>
    </source>
</evidence>
<dbReference type="SUPFAM" id="SSF51735">
    <property type="entry name" value="NAD(P)-binding Rossmann-fold domains"/>
    <property type="match status" value="7"/>
</dbReference>
<dbReference type="PROSITE" id="PS00012">
    <property type="entry name" value="PHOSPHOPANTETHEINE"/>
    <property type="match status" value="3"/>
</dbReference>
<dbReference type="InterPro" id="IPR014031">
    <property type="entry name" value="Ketoacyl_synth_C"/>
</dbReference>
<feature type="domain" description="PKS/mFAS DH" evidence="15">
    <location>
        <begin position="1663"/>
        <end position="1933"/>
    </location>
</feature>
<dbReference type="Gene3D" id="3.40.47.10">
    <property type="match status" value="2"/>
</dbReference>
<dbReference type="InterPro" id="IPR057326">
    <property type="entry name" value="KR_dom"/>
</dbReference>
<dbReference type="PANTHER" id="PTHR43775:SF51">
    <property type="entry name" value="INACTIVE PHENOLPHTHIOCEROL SYNTHESIS POLYKETIDE SYNTHASE TYPE I PKS1-RELATED"/>
    <property type="match status" value="1"/>
</dbReference>
<feature type="active site" description="Proton acceptor; for dehydratase activity" evidence="12">
    <location>
        <position position="1693"/>
    </location>
</feature>
<dbReference type="FunFam" id="3.90.180.10:FF:000032">
    <property type="entry name" value="Probable polyketide synthase pks1"/>
    <property type="match status" value="1"/>
</dbReference>
<dbReference type="Proteomes" id="UP000316639">
    <property type="component" value="Unassembled WGS sequence"/>
</dbReference>
<dbReference type="Pfam" id="PF13602">
    <property type="entry name" value="ADH_zinc_N_2"/>
    <property type="match status" value="1"/>
</dbReference>
<feature type="active site" description="Proton acceptor; for dehydratase activity" evidence="12">
    <location>
        <position position="67"/>
    </location>
</feature>
<dbReference type="SMART" id="SM00829">
    <property type="entry name" value="PKS_ER"/>
    <property type="match status" value="1"/>
</dbReference>
<dbReference type="InterPro" id="IPR020806">
    <property type="entry name" value="PKS_PP-bd"/>
</dbReference>
<evidence type="ECO:0000313" key="16">
    <source>
        <dbReference type="EMBL" id="TWP46680.1"/>
    </source>
</evidence>
<dbReference type="SMART" id="SM00823">
    <property type="entry name" value="PKS_PP"/>
    <property type="match status" value="3"/>
</dbReference>
<evidence type="ECO:0000313" key="17">
    <source>
        <dbReference type="Proteomes" id="UP000316639"/>
    </source>
</evidence>
<evidence type="ECO:0000256" key="7">
    <source>
        <dbReference type="ARBA" id="ARBA00052442"/>
    </source>
</evidence>
<dbReference type="InterPro" id="IPR050091">
    <property type="entry name" value="PKS_NRPS_Biosynth_Enz"/>
</dbReference>
<dbReference type="OrthoDB" id="9778690at2"/>
<dbReference type="InterPro" id="IPR016036">
    <property type="entry name" value="Malonyl_transacylase_ACP-bd"/>
</dbReference>
<dbReference type="SMART" id="SM00825">
    <property type="entry name" value="PKS_KS"/>
    <property type="match status" value="2"/>
</dbReference>
<dbReference type="Pfam" id="PF18369">
    <property type="entry name" value="PKS_DE"/>
    <property type="match status" value="1"/>
</dbReference>
<dbReference type="SUPFAM" id="SSF47336">
    <property type="entry name" value="ACP-like"/>
    <property type="match status" value="3"/>
</dbReference>
<feature type="active site" description="Proton donor; for dehydratase activity" evidence="12">
    <location>
        <position position="1855"/>
    </location>
</feature>
<dbReference type="InterPro" id="IPR011032">
    <property type="entry name" value="GroES-like_sf"/>
</dbReference>
<feature type="region of interest" description="N-terminal hotdog fold" evidence="12">
    <location>
        <begin position="16"/>
        <end position="154"/>
    </location>
</feature>
<sequence length="4340" mass="450412">MSSCRRTRSSGSGTGWQLLPARVIWPGWVCEVPGIRCWVRWSRFLSRGGVVLTGRVAVGAHPWLADHAISGAVLVPGAALVEMAIHAGDQVSCPVLDELVLEAPLRLDGVTRVQVSVGEVDASGRRPVSIHSCVDGGEWVRNAIGSLAVDGSAQDVDFSVWPPEGARPVELAEFYSSLAERGYDYGPAFQGLSSVWVRGSEVFGEVVLPDATSPAGFGIHPALLDAALQGASVAAPPAEDGSVSMPFAWNGVVLHATGAAAARLRLVATADAIELNLADATGRPVLSIGSIAMRQVPVERLAGQRSRGTSFGIDWECLPTAESAPDLPELPLTVPDEVPPWVVTHAAITEFSQDEVSRISALLHDFITEPAWSTARLVVTVSASVAVDPTDAVDPVQAAVWGLVRSAQAANPGRILLADVDLADGPGFDPDELAEAGEWQVAVRDSRIWVPRLVSAGQDSTGGAGLDPAGTVLIAGTLAEMAARHLVVEHGVRSLVLASPDDLGTEVVAELEALGARVVVCDGPDRSQVEALLSRVPGDAPLTGVVYADASPNADFLLQLDELTRGVDLAAFVVFSSASALLGGGEVVGATSAFVDAVAQRRRAAGETAVSVAWGSEQVRAGVRVLPLDAGPELLDAALVSARPLLVAVALDVATVRRHAGTSALLKRFAGPGRRVAHAAVGDSGLLGRLAGLAEAEQLALLTELVRAEAGSVLGGGSDLVGSGQAFKDAGFDSLTAVELRNRLTAVTGVRLPATLVFDYPNASVLASHLRAELGGEADAARVVRAAVAVSQEPIAVVGLGIRLPGDVTGPDELWELLLRGADLVGEFPSDRGWDVDGLYDPDPDAPGKAYTRGGGFLGQASAFDAAFFGISPREALAMDPQQRLLLETTWEALERAGVDPTSLRGKDIGVYTGLIHHDYGSTSGELPPGVEGLLMAGNAGSVAAGRVSYVLGVEGPAVMVDTACSSSLVAIHLASQALRSGECSMALAGGATVMASLDGFIEFSRQRALAADGRCKAFSEFGDGFGMAEGVGVLVLERLSDAQRNGRRILAVVRGSAVNQDGASNGLTAPNGPAQQRVIRQALANAGLSTGDVDVVEAHGTGTSLGDPIEAQALLATYGQDRETPLYLGSLKSNIGHAQAAAGVAGVIKMILSMRHGVMPRTLHAETPSSRIDWSAGSVELLTAAREWPSSDRPRRAGVSSFGVSGTNAHVIVEEAPPAGSVSVSDVDGVVPLVLSGRSAEALRGQAARLAGLDAGVGELAGSLLGRSLWEHRAVVLAADGDGLRDGLRALAEGRSAPGVVTGVADGAAGKLVFAFTGQGAQRAGMGRELYDSYPVFAEKFDEVCAALDTERSVRDVVFGEPDGLLDQTLYTQPALFAFEVALAALLESWGVRPDVLVGHSIGELSAAHVAGVWSLPDAAKLVTARARLMQALPAGGAMTAVAATEDEVLEVLAGRDGVGVAAVNGPSSVVISGTAEAVAEVGRVFVERGRKVKPLTVSHAFHSVLMEPMLDEFREVAESIEYLEPRIPIVSTAGGDLCTPDYWVEQVRKPVRFADAATSLRDARWVEVGPDGVLTAMVRDVLGDVVAAALCRRDKPEVATLLGGLAELFTHGVPVDWTHHVPEPSGRVELPTYAFQHDHYWLTASKQVGDLAGVGLTSADHPLLGAVVDAPDGVVLTGRISLSTHAWLADHAVAGEVFVPGAALVEMAIHAGDRVGHPVLDELVLEMPLRLSETGALRLRVGVGEIDATGRRSVTVHSRPDSGDGEWARHAAGLLATEAPGAQHDFTDWPPPGAEPVGLTDFYQGVTGRGYDYGPAFQGLTAAWVRGDEVFGEVTLPEGIDPAGFGIHPALLDAALHTGAAGTTETADDGTVRLPFAWNRVVLHATGARQLRVRVVRAAESFGLELADPLGAPVLSAGSLVSRSVPVAQLSGVTHQDGLFAVEWTTAPATGAPCAVTVITDGLTGLSGDWLLLPAESDVDIADETERVRELVGRVLSVLQEFITDPAFASCRMVVATRGAMVVDPADQVDPAAAAVWGLVRAAQAENPDRIVLADLDEGAVELDLDGLTAAGEWQVAVRGDRISVPRLARADADGLQPPAEGPWVLDTTAAGTIENLALVPCPDALAPLGSGEVRVAVRACGLNFRDVLMALGMYPGEVSLGGEGAGVVLEVGTGVTSLAPGDRVVGASLAFGPIAVTEERSLARIPAGWSFEQAASVPAAFLTASYGLTVLGGLCAGERVLVHAGAGGVGMAAVRLAQHLGAEVFATASTGKHAVLREMGLDDDHIGDSRTCEFEQHFLAATGGEGVDVVLNALAGEFVDASLRLLRPGGRFLEMGKTDVRDAAAVAEAHAGVLYQSFDLQEAGTDAIGRMLRSLVESFESGDLRPLPITVWDIRKAPDAFRHMAQAKHVGKNVLRLGRPLDRDGTVLITGGTGTLGALTARHVIAHHGVRSVVLASRRGEGVPGAAELRAELEDLGARVEFVACDVADRDQVRAMLACVPADAPLTGIVHTAGVLDDGVITALTPERVDGVLRPKADAALHLDELTRGTDLAAFVVFSSSSGVLGSGGQGNYGAANTYLDALAERRRRAGEAAVALAWGAWESGMAGQLSHADLARMARSGMRALDAERGMALFDAGLRAARATLVPTLLDIAAIRRHAAAGQVPPLFRSLAGAGRRAAGTADAGSGLLVRLRAMPEAEQTTALVELVRAEAGEVLGGGADLVRPGQAFKDAGFDSLTAVELRNRLTALTGVPLPATMVFDYPNPVALAEHLRGALTDQAPVVGPVVAATTSSQEPIAIVGLGLRLPGGVSGPEELWEALVRGADLVSEFPSDRGWDLAGLYDPDPDAPGKAYTRAGGFVRQVADFDADFFGVSPREALAMDPQQRLLLETTWEALERAGVDPTSLRGQDVGVYTGLTSNNYLSLVASGTELDGYLMTGTTSSVAAGRVSYLLGVEGPAVTVDTACSSSLVAIHLAAQALRSGECSLALAGGATVMATPGGFIEFSRQRGLSPDGKCKSFAEGADGTGWGEGAGVLVLERLSDAQRNGRRILAVVRGSAVNQDGASNGLTAPNGPAQQRVIRQALANAGVQAAEVDVVEAHGTGTALGDPIEAQAVIATYGQNREAPLYLGSLKSNIGHIQAAAGVAGVIKMVLSLRHGVMPRTLHVDAPSTKIDWSTGSVSLLTEAREWTANGHPRRGAVSAFGVSGTNAHLVLEEAPPVPPPAVSGVSGVVPLVLSGRSAAALRGQAARLAEVDAGVGEVAGALLSRSLWEHRAVVLAADRGEAVDGLRALAEGRAASAVVSGVADVSGKTVFVFPGQGAQWVGMARGLWAADPVFGARMAECERALAPFVDWSLADVVHGVDGAPTIDRVDVVQPVSFAVMVSLAEAWRSRGVAPDAVVGHSQGELAAACVAGALSLEDAARIVALRSQVIAAELAGRGGMMSIAEPVERVAERLTGRVEIAAVNGPASVVVAGDLDALESLRVGCESDGVRARLIPVDYASHTWHVDAIRERLAELLDDIASSAPVVPWLSTVDGEWINGPVDAGYWFRNLRQRVRFADAIGQLANEGFGVFVEVSSHPVLTSSVEDVVGPDRVVCGTLRRDQDESARFVQSMAELFVRGVPVDWTRFVPEGGELELPTYAFQRARFWPEPAEADADPADTEFWQAVERQELAGLGDEELQSALAPALPVLASWRRRRREQTELDSWRYGVTWTSLADGDASLSGAWLVLVPTGFGDDESVLGAVDALSEHGAQPKVVTVGPDDELGLTGDFAGVLSFLAFAEEPGAATEALTPGLAMTVKLVRAGVSAPLWCVTRAAVSTGPDDQEVSPAQAAVWGLGRVAALEHPRDWGGLVDLPPVLDEQAKRRLCAVLTGTEDQVAIRASGAFGRRLERAAWTTGAPWRPTGTVLVTGGTGALGTSVARWLAGNGAEHLVLTSRRGPDAPGAGELTAELTALGVQVTVAACDVGDRAQLAALLEQVPDVRAVFHAAGIDRPATLSEMDFADLADVLSAKASGALHLDELLGASVDAFVLFSSGAGVWGSGFQGAYAAANACLDGVALRRRARGMSALSIAWGAWGGGGMVHESGEEQLNSRGVVAMAPDLAVAALSRALDQDEPTVTVANVDWDRFVPSFTWERPAALFDGLVEAVAEPAASDEVSVLRARLESLPRADCERELVDLVRTCAAAAIGHSSSGQIEPKRPFKDAGFDSLAAVDLRNRLRAATGVVLPATLIFDHPTPVAVARQLLGEIAGRDDGVVTESSVLGQLDALEGVLVAAGGLGGDVRARLTGRLQAILSGWVGSSSDDVADQLESASDDEIFAFIRSELGRES</sequence>
<dbReference type="Gene3D" id="6.10.140.1830">
    <property type="match status" value="1"/>
</dbReference>
<dbReference type="InterPro" id="IPR036291">
    <property type="entry name" value="NAD(P)-bd_dom_sf"/>
</dbReference>
<keyword evidence="1" id="KW-0596">Phosphopantetheine</keyword>
<dbReference type="InterPro" id="IPR014030">
    <property type="entry name" value="Ketoacyl_synth_N"/>
</dbReference>
<keyword evidence="3" id="KW-0808">Transferase</keyword>
<evidence type="ECO:0000256" key="6">
    <source>
        <dbReference type="ARBA" id="ARBA00023315"/>
    </source>
</evidence>
<dbReference type="FunFam" id="3.40.50.720:FF:000209">
    <property type="entry name" value="Polyketide synthase Pks12"/>
    <property type="match status" value="1"/>
</dbReference>
<comment type="catalytic activity">
    <reaction evidence="7">
        <text>6 (S)-methylmalonyl-CoA + propanoyl-CoA + 6 NADPH + 12 H(+) = 6-deoxyerythronolide B + 6 CO2 + 6 NADP(+) + 7 CoA + H2O</text>
        <dbReference type="Rhea" id="RHEA:23068"/>
        <dbReference type="ChEBI" id="CHEBI:15377"/>
        <dbReference type="ChEBI" id="CHEBI:15378"/>
        <dbReference type="ChEBI" id="CHEBI:16089"/>
        <dbReference type="ChEBI" id="CHEBI:16526"/>
        <dbReference type="ChEBI" id="CHEBI:57287"/>
        <dbReference type="ChEBI" id="CHEBI:57327"/>
        <dbReference type="ChEBI" id="CHEBI:57392"/>
        <dbReference type="ChEBI" id="CHEBI:57783"/>
        <dbReference type="ChEBI" id="CHEBI:58349"/>
        <dbReference type="EC" id="2.3.1.94"/>
    </reaction>
</comment>
<evidence type="ECO:0000256" key="12">
    <source>
        <dbReference type="PROSITE-ProRule" id="PRU01363"/>
    </source>
</evidence>
<dbReference type="NCBIfam" id="NF045894">
    <property type="entry name" value="PKS_plus_SDR"/>
    <property type="match status" value="1"/>
</dbReference>